<evidence type="ECO:0000313" key="2">
    <source>
        <dbReference type="Proteomes" id="UP000275078"/>
    </source>
</evidence>
<accession>A0A3N4I3F2</accession>
<gene>
    <name evidence="1" type="ORF">BJ508DRAFT_365058</name>
</gene>
<name>A0A3N4I3F2_ASCIM</name>
<dbReference type="EMBL" id="ML119745">
    <property type="protein sequence ID" value="RPA76384.1"/>
    <property type="molecule type" value="Genomic_DNA"/>
</dbReference>
<organism evidence="1 2">
    <name type="scientific">Ascobolus immersus RN42</name>
    <dbReference type="NCBI Taxonomy" id="1160509"/>
    <lineage>
        <taxon>Eukaryota</taxon>
        <taxon>Fungi</taxon>
        <taxon>Dikarya</taxon>
        <taxon>Ascomycota</taxon>
        <taxon>Pezizomycotina</taxon>
        <taxon>Pezizomycetes</taxon>
        <taxon>Pezizales</taxon>
        <taxon>Ascobolaceae</taxon>
        <taxon>Ascobolus</taxon>
    </lineage>
</organism>
<evidence type="ECO:0000313" key="1">
    <source>
        <dbReference type="EMBL" id="RPA76384.1"/>
    </source>
</evidence>
<dbReference type="Proteomes" id="UP000275078">
    <property type="component" value="Unassembled WGS sequence"/>
</dbReference>
<keyword evidence="2" id="KW-1185">Reference proteome</keyword>
<sequence>MPDIEGPSSPFLIYGLLCSPQLTEYSGQLHWLLLDLPTVEDFENMHCCPPSDMLTPANFVHRLERLSLRSCFVNAQGLQGLLQRLPRLRSLELVLDSGATFGLLDNESDVYDEDMYYSPLPDNPDSINNFAEALSVAKSTLEDLVIVADNTLTYMDQSGWIGDLRPFSNLRKLVIDNHFAALPRNNYGNFAEYLPAKLDHLRIQKDVKGRNGPVVVLYDGCYDQSVDAGEVPTFRYPCH</sequence>
<proteinExistence type="predicted"/>
<protein>
    <submittedName>
        <fullName evidence="1">Uncharacterized protein</fullName>
    </submittedName>
</protein>
<dbReference type="SUPFAM" id="SSF52047">
    <property type="entry name" value="RNI-like"/>
    <property type="match status" value="1"/>
</dbReference>
<dbReference type="AlphaFoldDB" id="A0A3N4I3F2"/>
<reference evidence="1 2" key="1">
    <citation type="journal article" date="2018" name="Nat. Ecol. Evol.">
        <title>Pezizomycetes genomes reveal the molecular basis of ectomycorrhizal truffle lifestyle.</title>
        <authorList>
            <person name="Murat C."/>
            <person name="Payen T."/>
            <person name="Noel B."/>
            <person name="Kuo A."/>
            <person name="Morin E."/>
            <person name="Chen J."/>
            <person name="Kohler A."/>
            <person name="Krizsan K."/>
            <person name="Balestrini R."/>
            <person name="Da Silva C."/>
            <person name="Montanini B."/>
            <person name="Hainaut M."/>
            <person name="Levati E."/>
            <person name="Barry K.W."/>
            <person name="Belfiori B."/>
            <person name="Cichocki N."/>
            <person name="Clum A."/>
            <person name="Dockter R.B."/>
            <person name="Fauchery L."/>
            <person name="Guy J."/>
            <person name="Iotti M."/>
            <person name="Le Tacon F."/>
            <person name="Lindquist E.A."/>
            <person name="Lipzen A."/>
            <person name="Malagnac F."/>
            <person name="Mello A."/>
            <person name="Molinier V."/>
            <person name="Miyauchi S."/>
            <person name="Poulain J."/>
            <person name="Riccioni C."/>
            <person name="Rubini A."/>
            <person name="Sitrit Y."/>
            <person name="Splivallo R."/>
            <person name="Traeger S."/>
            <person name="Wang M."/>
            <person name="Zifcakova L."/>
            <person name="Wipf D."/>
            <person name="Zambonelli A."/>
            <person name="Paolocci F."/>
            <person name="Nowrousian M."/>
            <person name="Ottonello S."/>
            <person name="Baldrian P."/>
            <person name="Spatafora J.W."/>
            <person name="Henrissat B."/>
            <person name="Nagy L.G."/>
            <person name="Aury J.M."/>
            <person name="Wincker P."/>
            <person name="Grigoriev I.V."/>
            <person name="Bonfante P."/>
            <person name="Martin F.M."/>
        </authorList>
    </citation>
    <scope>NUCLEOTIDE SEQUENCE [LARGE SCALE GENOMIC DNA]</scope>
    <source>
        <strain evidence="1 2">RN42</strain>
    </source>
</reference>